<evidence type="ECO:0000256" key="16">
    <source>
        <dbReference type="ARBA" id="ARBA00023235"/>
    </source>
</evidence>
<evidence type="ECO:0000259" key="20">
    <source>
        <dbReference type="SMART" id="SM00642"/>
    </source>
</evidence>
<comment type="pathway">
    <text evidence="2">Glycan biosynthesis; glycogen biosynthesis.</text>
</comment>
<sequence>MTVLRSEDGEERAASPLVGLAGDPERWYKDAVIYEVHVRAFQDSNGDGIGDFRGLTSRLDYLQDLGVTAVWLLPFYPSPLRDDGYDISDYRRVNPSYGSLRDFRLFLREAHRRGLRVITELVVAHTSDQHPWFQRARRAPAGSAARDFYLWSDTPDRFADARIIFKDFETSNWTWDPVAGAYYWHRFYSHQPALNYDNPLVRQAVLDIVDYWLAMGVDGLRLDAIPYLYAREGTTCENLPETFAFLRELRRHIDERFEGRMLLAEANQWPEDAAAYMADGVTCHMAFHFPLMPRMFMAVVQEDRFPIVDILAETPPIHESCQWALFLRNHDELTLEMVTDEERDYMYRAYARDPQARVNVGIRRRLAPLLGNDRRLIEVMHALLCSLPGTPILYYGDEIGMGDNIYLGDRNAVRTPMQWSADRNAGFSTANPQQLYLPVVMDPEYQPQAVNVEAQRANPASLWWWMKRLLAVRNRHRAFARGSFVNLRPENRKVLAFLRIHEDEHLLVVANLSRHAQAVRLDLSAYRNAVPVELFGGTEFPPVGDLPYLVTLAPYGFYWFALSPQPTPAPRALPSFRTEQRWTEVLTGRQLTRLQQALGPYLSAQRWFRDKARGVRSVSVADAVPLWGLAPAAAGDPDRDDAGQPGPVLAILHVELREGEPETYLLPLAWWPGSRGEELHRYHPEAVVAELAVGERHGYLVDAARDERASRALVAQVGRRRQVPGRHGALAGVPAPPARRLLGGALEAPARLVGGDQSNTSVVLGDQVVAKLVRQPQPGTHPGVEVGRFLAERARFPHSPAVVGSLEYRPAAGEPMTVLTVEEYRANEGDGFSYVVDALRHGLEQAVAHPEELEHLRLAEGHVGQLAVSDHAVPDHWLIGPHLEWATLLGQRTAELHRALASDPEHPAFAPEPLTATDRQAMYQASRALLRRTLRQLRALPDRHPLVDEVLGAEHRILAALRPLAINRVEAPRIRCHGDYHLGQVLWTGKDFVIIDFEGEPARSLTYRRIKRPALTDVAGMVRSFHYAGQLAAAQVAEQLGTGGGPDGLQGAVTLWYQAVAVVFLRAYLEVAGPARVVPPPEQLPLLLDFLLLDKAIYELGYEANSRPEWTWVPAAGVLELLADQP</sequence>
<dbReference type="NCBIfam" id="TIGR02457">
    <property type="entry name" value="TreS_Cterm"/>
    <property type="match status" value="1"/>
</dbReference>
<gene>
    <name evidence="21" type="primary">treS</name>
    <name evidence="21" type="ORF">ACFFRE_11500</name>
</gene>
<evidence type="ECO:0000313" key="21">
    <source>
        <dbReference type="EMBL" id="MFC0082756.1"/>
    </source>
</evidence>
<evidence type="ECO:0000256" key="8">
    <source>
        <dbReference type="ARBA" id="ARBA00013882"/>
    </source>
</evidence>
<comment type="subunit">
    <text evidence="5">Monomer.</text>
</comment>
<keyword evidence="22" id="KW-1185">Reference proteome</keyword>
<evidence type="ECO:0000256" key="4">
    <source>
        <dbReference type="ARBA" id="ARBA00006219"/>
    </source>
</evidence>
<dbReference type="CDD" id="cd11334">
    <property type="entry name" value="AmyAc_TreS"/>
    <property type="match status" value="1"/>
</dbReference>
<keyword evidence="9" id="KW-0321">Glycogen metabolism</keyword>
<dbReference type="SUPFAM" id="SSF51445">
    <property type="entry name" value="(Trans)glycosidases"/>
    <property type="match status" value="1"/>
</dbReference>
<accession>A0ABV6C4Z7</accession>
<dbReference type="NCBIfam" id="TIGR02456">
    <property type="entry name" value="treS_nterm"/>
    <property type="match status" value="1"/>
</dbReference>
<evidence type="ECO:0000256" key="11">
    <source>
        <dbReference type="ARBA" id="ARBA00022723"/>
    </source>
</evidence>
<dbReference type="RefSeq" id="WP_377790391.1">
    <property type="nucleotide sequence ID" value="NZ_JBHLYQ010000149.1"/>
</dbReference>
<comment type="catalytic activity">
    <reaction evidence="1">
        <text>D-maltose = alpha,alpha-trehalose</text>
        <dbReference type="Rhea" id="RHEA:15145"/>
        <dbReference type="ChEBI" id="CHEBI:16551"/>
        <dbReference type="ChEBI" id="CHEBI:17306"/>
        <dbReference type="EC" id="5.4.99.16"/>
    </reaction>
</comment>
<comment type="similarity">
    <text evidence="4">Belongs to the aminoglycoside phosphotransferase family.</text>
</comment>
<dbReference type="Gene3D" id="2.60.40.1180">
    <property type="entry name" value="Golgi alpha-mannosidase II"/>
    <property type="match status" value="1"/>
</dbReference>
<dbReference type="PANTHER" id="PTHR10357:SF219">
    <property type="entry name" value="MALTOSE ALPHA-D-GLUCOSYLTRANSFERASE"/>
    <property type="match status" value="1"/>
</dbReference>
<dbReference type="Pfam" id="PF18085">
    <property type="entry name" value="Mak_N_cap"/>
    <property type="match status" value="1"/>
</dbReference>
<keyword evidence="15" id="KW-0320">Glycogen biosynthesis</keyword>
<evidence type="ECO:0000256" key="3">
    <source>
        <dbReference type="ARBA" id="ARBA00005496"/>
    </source>
</evidence>
<evidence type="ECO:0000256" key="7">
    <source>
        <dbReference type="ARBA" id="ARBA00012619"/>
    </source>
</evidence>
<evidence type="ECO:0000256" key="15">
    <source>
        <dbReference type="ARBA" id="ARBA00023056"/>
    </source>
</evidence>
<evidence type="ECO:0000256" key="2">
    <source>
        <dbReference type="ARBA" id="ARBA00004964"/>
    </source>
</evidence>
<keyword evidence="14" id="KW-0067">ATP-binding</keyword>
<evidence type="ECO:0000256" key="12">
    <source>
        <dbReference type="ARBA" id="ARBA00022741"/>
    </source>
</evidence>
<dbReference type="InterPro" id="IPR011009">
    <property type="entry name" value="Kinase-like_dom_sf"/>
</dbReference>
<keyword evidence="9" id="KW-0119">Carbohydrate metabolism</keyword>
<dbReference type="EC" id="2.7.1.175" evidence="6"/>
<organism evidence="21 22">
    <name type="scientific">Aciditerrimonas ferrireducens</name>
    <dbReference type="NCBI Taxonomy" id="667306"/>
    <lineage>
        <taxon>Bacteria</taxon>
        <taxon>Bacillati</taxon>
        <taxon>Actinomycetota</taxon>
        <taxon>Acidimicrobiia</taxon>
        <taxon>Acidimicrobiales</taxon>
        <taxon>Acidimicrobiaceae</taxon>
        <taxon>Aciditerrimonas</taxon>
    </lineage>
</organism>
<dbReference type="EC" id="5.4.99.16" evidence="7"/>
<dbReference type="SUPFAM" id="SSF51011">
    <property type="entry name" value="Glycosyl hydrolase domain"/>
    <property type="match status" value="1"/>
</dbReference>
<dbReference type="InterPro" id="IPR032091">
    <property type="entry name" value="Malt_amylase-like_C"/>
</dbReference>
<evidence type="ECO:0000256" key="13">
    <source>
        <dbReference type="ARBA" id="ARBA00022837"/>
    </source>
</evidence>
<dbReference type="InterPro" id="IPR012810">
    <property type="entry name" value="TreS/a-amylase_N"/>
</dbReference>
<dbReference type="Gene3D" id="3.90.1200.10">
    <property type="match status" value="1"/>
</dbReference>
<keyword evidence="12" id="KW-0547">Nucleotide-binding</keyword>
<dbReference type="PANTHER" id="PTHR10357">
    <property type="entry name" value="ALPHA-AMYLASE FAMILY MEMBER"/>
    <property type="match status" value="1"/>
</dbReference>
<dbReference type="InterPro" id="IPR006047">
    <property type="entry name" value="GH13_cat_dom"/>
</dbReference>
<dbReference type="Pfam" id="PF00128">
    <property type="entry name" value="Alpha-amylase"/>
    <property type="match status" value="2"/>
</dbReference>
<dbReference type="InterPro" id="IPR012811">
    <property type="entry name" value="TreS_maltokin_C_dom"/>
</dbReference>
<evidence type="ECO:0000256" key="1">
    <source>
        <dbReference type="ARBA" id="ARBA00001595"/>
    </source>
</evidence>
<dbReference type="SMART" id="SM00642">
    <property type="entry name" value="Aamy"/>
    <property type="match status" value="1"/>
</dbReference>
<dbReference type="GO" id="GO:0047471">
    <property type="term" value="F:maltose alpha-D-glucosyltransferase activity"/>
    <property type="evidence" value="ECO:0007669"/>
    <property type="project" value="UniProtKB-EC"/>
</dbReference>
<evidence type="ECO:0000256" key="17">
    <source>
        <dbReference type="ARBA" id="ARBA00031251"/>
    </source>
</evidence>
<proteinExistence type="inferred from homology"/>
<keyword evidence="13" id="KW-0106">Calcium</keyword>
<keyword evidence="10" id="KW-0808">Transferase</keyword>
<evidence type="ECO:0000256" key="9">
    <source>
        <dbReference type="ARBA" id="ARBA00022600"/>
    </source>
</evidence>
<dbReference type="EMBL" id="JBHLYQ010000149">
    <property type="protein sequence ID" value="MFC0082756.1"/>
    <property type="molecule type" value="Genomic_DNA"/>
</dbReference>
<dbReference type="SUPFAM" id="SSF56112">
    <property type="entry name" value="Protein kinase-like (PK-like)"/>
    <property type="match status" value="1"/>
</dbReference>
<keyword evidence="11" id="KW-0479">Metal-binding</keyword>
<keyword evidence="16 21" id="KW-0413">Isomerase</keyword>
<comment type="catalytic activity">
    <reaction evidence="19">
        <text>D-maltose + ATP = alpha-maltose 1-phosphate + ADP + H(+)</text>
        <dbReference type="Rhea" id="RHEA:31915"/>
        <dbReference type="ChEBI" id="CHEBI:15378"/>
        <dbReference type="ChEBI" id="CHEBI:17306"/>
        <dbReference type="ChEBI" id="CHEBI:30616"/>
        <dbReference type="ChEBI" id="CHEBI:63576"/>
        <dbReference type="ChEBI" id="CHEBI:456216"/>
        <dbReference type="EC" id="2.7.1.175"/>
    </reaction>
</comment>
<dbReference type="Gene3D" id="3.90.400.10">
    <property type="entry name" value="Oligo-1,6-glucosidase, Domain 2"/>
    <property type="match status" value="1"/>
</dbReference>
<reference evidence="21 22" key="1">
    <citation type="submission" date="2024-09" db="EMBL/GenBank/DDBJ databases">
        <authorList>
            <person name="Sun Q."/>
            <person name="Mori K."/>
        </authorList>
    </citation>
    <scope>NUCLEOTIDE SEQUENCE [LARGE SCALE GENOMIC DNA]</scope>
    <source>
        <strain evidence="21 22">JCM 15389</strain>
    </source>
</reference>
<feature type="domain" description="Glycosyl hydrolase family 13 catalytic" evidence="20">
    <location>
        <begin position="35"/>
        <end position="434"/>
    </location>
</feature>
<dbReference type="Gene3D" id="3.20.20.80">
    <property type="entry name" value="Glycosidases"/>
    <property type="match status" value="1"/>
</dbReference>
<dbReference type="InterPro" id="IPR045857">
    <property type="entry name" value="O16G_dom_2"/>
</dbReference>
<comment type="similarity">
    <text evidence="3">Belongs to the glycosyl hydrolase 13 family. TreS subfamily.</text>
</comment>
<dbReference type="Proteomes" id="UP001589788">
    <property type="component" value="Unassembled WGS sequence"/>
</dbReference>
<evidence type="ECO:0000313" key="22">
    <source>
        <dbReference type="Proteomes" id="UP001589788"/>
    </source>
</evidence>
<evidence type="ECO:0000256" key="19">
    <source>
        <dbReference type="ARBA" id="ARBA00049067"/>
    </source>
</evidence>
<evidence type="ECO:0000256" key="18">
    <source>
        <dbReference type="ARBA" id="ARBA00031378"/>
    </source>
</evidence>
<dbReference type="InterPro" id="IPR040999">
    <property type="entry name" value="Mak_N_cap"/>
</dbReference>
<evidence type="ECO:0000256" key="10">
    <source>
        <dbReference type="ARBA" id="ARBA00022679"/>
    </source>
</evidence>
<evidence type="ECO:0000256" key="14">
    <source>
        <dbReference type="ARBA" id="ARBA00022840"/>
    </source>
</evidence>
<comment type="caution">
    <text evidence="21">The sequence shown here is derived from an EMBL/GenBank/DDBJ whole genome shotgun (WGS) entry which is preliminary data.</text>
</comment>
<dbReference type="InterPro" id="IPR013780">
    <property type="entry name" value="Glyco_hydro_b"/>
</dbReference>
<protein>
    <recommendedName>
        <fullName evidence="8">Maltokinase</fullName>
        <ecNumber evidence="6">2.7.1.175</ecNumber>
        <ecNumber evidence="7">5.4.99.16</ecNumber>
    </recommendedName>
    <alternativeName>
        <fullName evidence="18">Maltose alpha-D-glucosyltransferase</fullName>
    </alternativeName>
    <alternativeName>
        <fullName evidence="17">Maltose-1-phosphate synthase</fullName>
    </alternativeName>
</protein>
<evidence type="ECO:0000256" key="6">
    <source>
        <dbReference type="ARBA" id="ARBA00011962"/>
    </source>
</evidence>
<evidence type="ECO:0000256" key="5">
    <source>
        <dbReference type="ARBA" id="ARBA00011245"/>
    </source>
</evidence>
<dbReference type="InterPro" id="IPR017853">
    <property type="entry name" value="GH"/>
</dbReference>
<dbReference type="Pfam" id="PF16657">
    <property type="entry name" value="Malt_amylase_C"/>
    <property type="match status" value="1"/>
</dbReference>
<name>A0ABV6C4Z7_9ACTN</name>